<name>X1CHK2_9ZZZZ</name>
<dbReference type="AlphaFoldDB" id="X1CHK2"/>
<accession>X1CHK2</accession>
<comment type="caution">
    <text evidence="1">The sequence shown here is derived from an EMBL/GenBank/DDBJ whole genome shotgun (WGS) entry which is preliminary data.</text>
</comment>
<sequence>LLANVDNSNGEVTIVLRRKPLEILWMHQKTKRGAEMLELL</sequence>
<feature type="non-terminal residue" evidence="1">
    <location>
        <position position="1"/>
    </location>
</feature>
<dbReference type="EMBL" id="BART01034723">
    <property type="protein sequence ID" value="GAH07117.1"/>
    <property type="molecule type" value="Genomic_DNA"/>
</dbReference>
<protein>
    <submittedName>
        <fullName evidence="1">Uncharacterized protein</fullName>
    </submittedName>
</protein>
<reference evidence="1" key="1">
    <citation type="journal article" date="2014" name="Front. Microbiol.">
        <title>High frequency of phylogenetically diverse reductive dehalogenase-homologous genes in deep subseafloor sedimentary metagenomes.</title>
        <authorList>
            <person name="Kawai M."/>
            <person name="Futagami T."/>
            <person name="Toyoda A."/>
            <person name="Takaki Y."/>
            <person name="Nishi S."/>
            <person name="Hori S."/>
            <person name="Arai W."/>
            <person name="Tsubouchi T."/>
            <person name="Morono Y."/>
            <person name="Uchiyama I."/>
            <person name="Ito T."/>
            <person name="Fujiyama A."/>
            <person name="Inagaki F."/>
            <person name="Takami H."/>
        </authorList>
    </citation>
    <scope>NUCLEOTIDE SEQUENCE</scope>
    <source>
        <strain evidence="1">Expedition CK06-06</strain>
    </source>
</reference>
<organism evidence="1">
    <name type="scientific">marine sediment metagenome</name>
    <dbReference type="NCBI Taxonomy" id="412755"/>
    <lineage>
        <taxon>unclassified sequences</taxon>
        <taxon>metagenomes</taxon>
        <taxon>ecological metagenomes</taxon>
    </lineage>
</organism>
<gene>
    <name evidence="1" type="ORF">S01H4_59253</name>
</gene>
<proteinExistence type="predicted"/>
<evidence type="ECO:0000313" key="1">
    <source>
        <dbReference type="EMBL" id="GAH07117.1"/>
    </source>
</evidence>